<gene>
    <name evidence="3" type="ORF">Mal52_33610</name>
</gene>
<keyword evidence="4" id="KW-1185">Reference proteome</keyword>
<keyword evidence="1" id="KW-0812">Transmembrane</keyword>
<sequence length="501" mass="54642">MTQPSKTSSTITALHSSEAGFISVVNVVAILLCTILMGLVVNAGNIVRHKVEVQNSADATAYTAALWHARGMNAVTMANHVMGEINAFVVLHEAIGGEDLDDTNQKEATQAEDAALEIAYNLAQSAAIAPQDEVYDTVRQEDGIEAERTLLDSKTQLKIILTVAYGGKAVAAVLEAIPYTYAVGIALDIAATAVELKVYQEYMVLKGIHLIASGLKPVSQALQKVVLPAVKGYTVVVQAGIPAVGLAAAKEVAERNDTTGFVALPNLMLPLEADPVGEDLTSDSSDADVAKTQFVRATYPWVTFHRKPILDFMRNWLTFSGAQGFYETHTNECTIVVSRRLQVDGIMELLMMADVKDPDKGHEDWTTDSQAADNMFTMVGFAHRERPPVISPVVYTQSQEDGMVNFAQAMFYNANPQEPLQSVQSRQAALGWDTLNWQDRPVECPTDERSTGFPTIRLNWQAKLVPVTNNRMLTAQPTAMVQEPFRSVLERTVSASPMVHH</sequence>
<dbReference type="KEGG" id="sdyn:Mal52_33610"/>
<proteinExistence type="predicted"/>
<reference evidence="3 4" key="1">
    <citation type="submission" date="2019-02" db="EMBL/GenBank/DDBJ databases">
        <title>Deep-cultivation of Planctomycetes and their phenomic and genomic characterization uncovers novel biology.</title>
        <authorList>
            <person name="Wiegand S."/>
            <person name="Jogler M."/>
            <person name="Boedeker C."/>
            <person name="Pinto D."/>
            <person name="Vollmers J."/>
            <person name="Rivas-Marin E."/>
            <person name="Kohn T."/>
            <person name="Peeters S.H."/>
            <person name="Heuer A."/>
            <person name="Rast P."/>
            <person name="Oberbeckmann S."/>
            <person name="Bunk B."/>
            <person name="Jeske O."/>
            <person name="Meyerdierks A."/>
            <person name="Storesund J.E."/>
            <person name="Kallscheuer N."/>
            <person name="Luecker S."/>
            <person name="Lage O.M."/>
            <person name="Pohl T."/>
            <person name="Merkel B.J."/>
            <person name="Hornburger P."/>
            <person name="Mueller R.-W."/>
            <person name="Bruemmer F."/>
            <person name="Labrenz M."/>
            <person name="Spormann A.M."/>
            <person name="Op den Camp H."/>
            <person name="Overmann J."/>
            <person name="Amann R."/>
            <person name="Jetten M.S.M."/>
            <person name="Mascher T."/>
            <person name="Medema M.H."/>
            <person name="Devos D.P."/>
            <person name="Kaster A.-K."/>
            <person name="Ovreas L."/>
            <person name="Rohde M."/>
            <person name="Galperin M.Y."/>
            <person name="Jogler C."/>
        </authorList>
    </citation>
    <scope>NUCLEOTIDE SEQUENCE [LARGE SCALE GENOMIC DNA]</scope>
    <source>
        <strain evidence="3 4">Mal52</strain>
    </source>
</reference>
<evidence type="ECO:0000313" key="4">
    <source>
        <dbReference type="Proteomes" id="UP000319383"/>
    </source>
</evidence>
<evidence type="ECO:0000313" key="3">
    <source>
        <dbReference type="EMBL" id="QDU44875.1"/>
    </source>
</evidence>
<keyword evidence="1" id="KW-1133">Transmembrane helix</keyword>
<keyword evidence="1" id="KW-0472">Membrane</keyword>
<dbReference type="RefSeq" id="WP_145377163.1">
    <property type="nucleotide sequence ID" value="NZ_CP036276.1"/>
</dbReference>
<feature type="transmembrane region" description="Helical" evidence="1">
    <location>
        <begin position="20"/>
        <end position="41"/>
    </location>
</feature>
<evidence type="ECO:0000256" key="1">
    <source>
        <dbReference type="SAM" id="Phobius"/>
    </source>
</evidence>
<dbReference type="AlphaFoldDB" id="A0A517ZQZ7"/>
<dbReference type="EMBL" id="CP036276">
    <property type="protein sequence ID" value="QDU44875.1"/>
    <property type="molecule type" value="Genomic_DNA"/>
</dbReference>
<protein>
    <recommendedName>
        <fullName evidence="2">Putative Flp pilus-assembly TadG-like N-terminal domain-containing protein</fullName>
    </recommendedName>
</protein>
<organism evidence="3 4">
    <name type="scientific">Symmachiella dynata</name>
    <dbReference type="NCBI Taxonomy" id="2527995"/>
    <lineage>
        <taxon>Bacteria</taxon>
        <taxon>Pseudomonadati</taxon>
        <taxon>Planctomycetota</taxon>
        <taxon>Planctomycetia</taxon>
        <taxon>Planctomycetales</taxon>
        <taxon>Planctomycetaceae</taxon>
        <taxon>Symmachiella</taxon>
    </lineage>
</organism>
<dbReference type="Pfam" id="PF13400">
    <property type="entry name" value="Tad"/>
    <property type="match status" value="1"/>
</dbReference>
<feature type="domain" description="Putative Flp pilus-assembly TadG-like N-terminal" evidence="2">
    <location>
        <begin position="27"/>
        <end position="65"/>
    </location>
</feature>
<evidence type="ECO:0000259" key="2">
    <source>
        <dbReference type="Pfam" id="PF13400"/>
    </source>
</evidence>
<dbReference type="InterPro" id="IPR028087">
    <property type="entry name" value="Tad_N"/>
</dbReference>
<name>A0A517ZQZ7_9PLAN</name>
<accession>A0A517ZQZ7</accession>
<dbReference type="Proteomes" id="UP000319383">
    <property type="component" value="Chromosome"/>
</dbReference>